<dbReference type="Proteomes" id="UP000239068">
    <property type="component" value="Unassembled WGS sequence"/>
</dbReference>
<proteinExistence type="predicted"/>
<evidence type="ECO:0000313" key="2">
    <source>
        <dbReference type="Proteomes" id="UP000239068"/>
    </source>
</evidence>
<accession>A0A2S7WHQ0</accession>
<name>A0A2S7WHQ0_9FLAO</name>
<dbReference type="RefSeq" id="WP_105022447.1">
    <property type="nucleotide sequence ID" value="NZ_MSCM01000002.1"/>
</dbReference>
<sequence>MHFKKEANNTTCYYIASGSFDNAESGQGYLVKVDADVSFTRTLNTAYFIFSTDRTSLAVK</sequence>
<gene>
    <name evidence="1" type="ORF">BTO16_14895</name>
</gene>
<comment type="caution">
    <text evidence="1">The sequence shown here is derived from an EMBL/GenBank/DDBJ whole genome shotgun (WGS) entry which is preliminary data.</text>
</comment>
<organism evidence="1 2">
    <name type="scientific">Polaribacter glomeratus</name>
    <dbReference type="NCBI Taxonomy" id="102"/>
    <lineage>
        <taxon>Bacteria</taxon>
        <taxon>Pseudomonadati</taxon>
        <taxon>Bacteroidota</taxon>
        <taxon>Flavobacteriia</taxon>
        <taxon>Flavobacteriales</taxon>
        <taxon>Flavobacteriaceae</taxon>
    </lineage>
</organism>
<reference evidence="1 2" key="1">
    <citation type="submission" date="2016-12" db="EMBL/GenBank/DDBJ databases">
        <title>Trade-off between light-utilization and light-protection in marine flavobacteria.</title>
        <authorList>
            <person name="Kumagai Y."/>
            <person name="Yoshizawa S."/>
            <person name="Kogure K."/>
            <person name="Iwasaki W."/>
        </authorList>
    </citation>
    <scope>NUCLEOTIDE SEQUENCE [LARGE SCALE GENOMIC DNA]</scope>
    <source>
        <strain evidence="1 2">ATCC 43844</strain>
    </source>
</reference>
<dbReference type="AlphaFoldDB" id="A0A2S7WHQ0"/>
<keyword evidence="2" id="KW-1185">Reference proteome</keyword>
<dbReference type="EMBL" id="MSCM01000002">
    <property type="protein sequence ID" value="PQJ77130.1"/>
    <property type="molecule type" value="Genomic_DNA"/>
</dbReference>
<protein>
    <submittedName>
        <fullName evidence="1">Uncharacterized protein</fullName>
    </submittedName>
</protein>
<evidence type="ECO:0000313" key="1">
    <source>
        <dbReference type="EMBL" id="PQJ77130.1"/>
    </source>
</evidence>